<dbReference type="Pfam" id="PF13349">
    <property type="entry name" value="DUF4097"/>
    <property type="match status" value="1"/>
</dbReference>
<reference evidence="4" key="3">
    <citation type="submission" date="2019-07" db="EMBL/GenBank/DDBJ databases">
        <authorList>
            <person name="Pylro V."/>
            <person name="Dias A."/>
            <person name="Andreote F."/>
            <person name="Varani A."/>
            <person name="Andreote C."/>
            <person name="Bernardo E."/>
            <person name="Martins T."/>
        </authorList>
    </citation>
    <scope>NUCLEOTIDE SEQUENCE</scope>
    <source>
        <strain evidence="4">77</strain>
    </source>
</reference>
<evidence type="ECO:0000313" key="6">
    <source>
        <dbReference type="Proteomes" id="UP000318052"/>
    </source>
</evidence>
<sequence>MYRTRSSPGRTAALAALLVLALGGLTACGLARADEARDDQRVRGEVSSVRLDSVAGAVTLRGDRAATSVRVQRALRYQGERPEGATHRVQDGVLVLSGCGPDCSVAYTVDLPAGVPVSGSAGSGRVHLANVGTVDVSTTDGPVEVTGATGRVAVRTGDGRVKGRDLYGDGISVRTTSGVVDVVPATAQDVSATTADGSIIVSAPPAAYRIAAVTAHGTRAVTLTDDPHGEYRLDLHSGGGTITVRPS</sequence>
<dbReference type="EMBL" id="BNDZ01000005">
    <property type="protein sequence ID" value="GHI48274.1"/>
    <property type="molecule type" value="Genomic_DNA"/>
</dbReference>
<reference evidence="4" key="2">
    <citation type="journal article" date="2019" name="Microbiol. Resour. Announc.">
        <title>Draft Genomic Sequences of Streptomyces misionensis and Streptomyces albidoflavus, bacteria applied for phytopathogen biocontrol.</title>
        <authorList>
            <person name="Pylro V."/>
            <person name="Dias A."/>
            <person name="Andreote F."/>
            <person name="Varani A."/>
            <person name="Andreote C."/>
            <person name="Bernardo E."/>
            <person name="Martins T."/>
        </authorList>
    </citation>
    <scope>NUCLEOTIDE SEQUENCE</scope>
    <source>
        <strain evidence="4">77</strain>
    </source>
</reference>
<dbReference type="Proteomes" id="UP000292095">
    <property type="component" value="Unassembled WGS sequence"/>
</dbReference>
<accession>D6B2G6</accession>
<dbReference type="EMBL" id="VOGX01000054">
    <property type="protein sequence ID" value="TWV19817.1"/>
    <property type="molecule type" value="Genomic_DNA"/>
</dbReference>
<evidence type="ECO:0000313" key="4">
    <source>
        <dbReference type="EMBL" id="TWV19817.1"/>
    </source>
</evidence>
<dbReference type="KEGG" id="salb:XNR_4113"/>
<evidence type="ECO:0000259" key="1">
    <source>
        <dbReference type="Pfam" id="PF13349"/>
    </source>
</evidence>
<keyword evidence="6" id="KW-1185">Reference proteome</keyword>
<evidence type="ECO:0000313" key="2">
    <source>
        <dbReference type="EMBL" id="GHI48274.1"/>
    </source>
</evidence>
<organism evidence="2 7">
    <name type="scientific">Streptomyces albidoflavus</name>
    <dbReference type="NCBI Taxonomy" id="1886"/>
    <lineage>
        <taxon>Bacteria</taxon>
        <taxon>Bacillati</taxon>
        <taxon>Actinomycetota</taxon>
        <taxon>Actinomycetes</taxon>
        <taxon>Kitasatosporales</taxon>
        <taxon>Streptomycetaceae</taxon>
        <taxon>Streptomyces</taxon>
        <taxon>Streptomyces albidoflavus group</taxon>
    </lineage>
</organism>
<accession>A0A2A2UJT6</accession>
<proteinExistence type="predicted"/>
<dbReference type="RefSeq" id="WP_003948263.1">
    <property type="nucleotide sequence ID" value="NC_020990.1"/>
</dbReference>
<name>A0A2A2UJT6_9ACTN</name>
<reference evidence="3 5" key="1">
    <citation type="submission" date="2017-12" db="EMBL/GenBank/DDBJ databases">
        <title>Population genomics insights into the ecological differentiation and adaptive evolution in streptomycetes.</title>
        <authorList>
            <person name="Li Y."/>
            <person name="Huang Y."/>
        </authorList>
    </citation>
    <scope>NUCLEOTIDE SEQUENCE [LARGE SCALE GENOMIC DNA]</scope>
    <source>
        <strain evidence="3 5">FXJ.2339</strain>
    </source>
</reference>
<protein>
    <submittedName>
        <fullName evidence="4">DUF4097 domain-containing protein</fullName>
    </submittedName>
    <submittedName>
        <fullName evidence="2">Lipoprotein</fullName>
    </submittedName>
</protein>
<dbReference type="Proteomes" id="UP000318052">
    <property type="component" value="Unassembled WGS sequence"/>
</dbReference>
<dbReference type="AlphaFoldDB" id="A0A2A2UJT6"/>
<evidence type="ECO:0000313" key="7">
    <source>
        <dbReference type="Proteomes" id="UP001051844"/>
    </source>
</evidence>
<evidence type="ECO:0000313" key="3">
    <source>
        <dbReference type="EMBL" id="RZE36243.1"/>
    </source>
</evidence>
<comment type="caution">
    <text evidence="2">The sequence shown here is derived from an EMBL/GenBank/DDBJ whole genome shotgun (WGS) entry which is preliminary data.</text>
</comment>
<reference evidence="2" key="4">
    <citation type="submission" date="2022-09" db="EMBL/GenBank/DDBJ databases">
        <title>Whole genome shotgun sequence of Streptomyces albidoflavus NBRC 12854.</title>
        <authorList>
            <person name="Komaki H."/>
            <person name="Tamura T."/>
        </authorList>
    </citation>
    <scope>NUCLEOTIDE SEQUENCE</scope>
    <source>
        <strain evidence="2">NBRC 12854</strain>
    </source>
</reference>
<dbReference type="Proteomes" id="UP001051844">
    <property type="component" value="Unassembled WGS sequence"/>
</dbReference>
<dbReference type="InterPro" id="IPR025164">
    <property type="entry name" value="Toastrack_DUF4097"/>
</dbReference>
<evidence type="ECO:0000313" key="5">
    <source>
        <dbReference type="Proteomes" id="UP000292095"/>
    </source>
</evidence>
<keyword evidence="2" id="KW-0449">Lipoprotein</keyword>
<feature type="domain" description="DUF4097" evidence="1">
    <location>
        <begin position="120"/>
        <end position="214"/>
    </location>
</feature>
<accession>A0A0X3WWH8</accession>
<dbReference type="PROSITE" id="PS51257">
    <property type="entry name" value="PROKAR_LIPOPROTEIN"/>
    <property type="match status" value="1"/>
</dbReference>
<dbReference type="EMBL" id="PKLK01000025">
    <property type="protein sequence ID" value="RZE36243.1"/>
    <property type="molecule type" value="Genomic_DNA"/>
</dbReference>
<gene>
    <name evidence="3" type="ORF">C0Q91_21720</name>
    <name evidence="4" type="ORF">FRZ02_26570</name>
    <name evidence="2" type="ORF">ScoT_44480</name>
</gene>
<accession>A0A126YCH0</accession>